<proteinExistence type="predicted"/>
<sequence>MAKVENKEPTEYELLTEEIRQCKFHGNKSRYDFANYEIRKSRARLMMMDWMVLFDESFPLELGSTDSLTAEATQMLISFKKHLTKDTEAVQRIGKLVGNLESLLIKAGEVERNCTLLTNDLRSQLADKTRSIGEYSSLCGIVRSFLSKANQIHEKKHAISDIICKKFAHQIVRKVIDLLAADTEIGLVPYIAKVKSTDNDIYLNKDWTSAVSTYLEHMPWDKMVKYLELSKKSSSNVEEIEKLPWENIVKYLIESKKNGSNLDAISDKILRIIKIKSSMLLSKSAGSEETQVTTPDEDAGDFKEKQTLSI</sequence>
<evidence type="ECO:0000313" key="2">
    <source>
        <dbReference type="EMBL" id="BCA94722.1"/>
    </source>
</evidence>
<evidence type="ECO:0000313" key="3">
    <source>
        <dbReference type="Proteomes" id="UP000502894"/>
    </source>
</evidence>
<feature type="compositionally biased region" description="Polar residues" evidence="1">
    <location>
        <begin position="285"/>
        <end position="294"/>
    </location>
</feature>
<evidence type="ECO:0000256" key="1">
    <source>
        <dbReference type="SAM" id="MobiDB-lite"/>
    </source>
</evidence>
<accession>A0A6F8T3X3</accession>
<organism evidence="2 3">
    <name type="scientific">Legionella antarctica</name>
    <dbReference type="NCBI Taxonomy" id="2708020"/>
    <lineage>
        <taxon>Bacteria</taxon>
        <taxon>Pseudomonadati</taxon>
        <taxon>Pseudomonadota</taxon>
        <taxon>Gammaproteobacteria</taxon>
        <taxon>Legionellales</taxon>
        <taxon>Legionellaceae</taxon>
        <taxon>Legionella</taxon>
    </lineage>
</organism>
<dbReference type="EMBL" id="AP022839">
    <property type="protein sequence ID" value="BCA94722.1"/>
    <property type="molecule type" value="Genomic_DNA"/>
</dbReference>
<name>A0A6F8T3X3_9GAMM</name>
<gene>
    <name evidence="2" type="ORF">TUM19329_10830</name>
</gene>
<dbReference type="AlphaFoldDB" id="A0A6F8T3X3"/>
<dbReference type="RefSeq" id="WP_173236528.1">
    <property type="nucleotide sequence ID" value="NZ_AP022839.1"/>
</dbReference>
<feature type="compositionally biased region" description="Basic and acidic residues" evidence="1">
    <location>
        <begin position="300"/>
        <end position="310"/>
    </location>
</feature>
<feature type="region of interest" description="Disordered" evidence="1">
    <location>
        <begin position="283"/>
        <end position="310"/>
    </location>
</feature>
<dbReference type="KEGG" id="lant:TUM19329_10830"/>
<reference evidence="2" key="1">
    <citation type="journal article" date="2020" name="Microbiol. Resour. Announc.">
        <title>Complete Genome Sequence of Novel Psychrotolerant Legionella Strain TUM19329, Isolated from Antarctic Lake Sediment.</title>
        <authorList>
            <person name="Shimada S."/>
            <person name="Nakai R."/>
            <person name="Aoki K."/>
            <person name="Shimoeda N."/>
            <person name="Ohno G."/>
            <person name="Miyazaki Y."/>
            <person name="Kudoh S."/>
            <person name="Imura S."/>
            <person name="Watanabe K."/>
            <person name="Ishii Y."/>
            <person name="Tateda K."/>
        </authorList>
    </citation>
    <scope>NUCLEOTIDE SEQUENCE [LARGE SCALE GENOMIC DNA]</scope>
    <source>
        <strain evidence="2">TUM19329</strain>
    </source>
</reference>
<dbReference type="Proteomes" id="UP000502894">
    <property type="component" value="Chromosome"/>
</dbReference>
<protein>
    <submittedName>
        <fullName evidence="2">Uncharacterized protein</fullName>
    </submittedName>
</protein>
<keyword evidence="3" id="KW-1185">Reference proteome</keyword>